<name>A0A1T4NC92_9BACT</name>
<feature type="transmembrane region" description="Helical" evidence="1">
    <location>
        <begin position="6"/>
        <end position="26"/>
    </location>
</feature>
<proteinExistence type="predicted"/>
<evidence type="ECO:0000256" key="1">
    <source>
        <dbReference type="SAM" id="Phobius"/>
    </source>
</evidence>
<organism evidence="2 3">
    <name type="scientific">Trichlorobacter thiogenes</name>
    <dbReference type="NCBI Taxonomy" id="115783"/>
    <lineage>
        <taxon>Bacteria</taxon>
        <taxon>Pseudomonadati</taxon>
        <taxon>Thermodesulfobacteriota</taxon>
        <taxon>Desulfuromonadia</taxon>
        <taxon>Geobacterales</taxon>
        <taxon>Geobacteraceae</taxon>
        <taxon>Trichlorobacter</taxon>
    </lineage>
</organism>
<keyword evidence="1" id="KW-1133">Transmembrane helix</keyword>
<reference evidence="3" key="1">
    <citation type="submission" date="2017-02" db="EMBL/GenBank/DDBJ databases">
        <authorList>
            <person name="Varghese N."/>
            <person name="Submissions S."/>
        </authorList>
    </citation>
    <scope>NUCLEOTIDE SEQUENCE [LARGE SCALE GENOMIC DNA]</scope>
    <source>
        <strain evidence="3">ATCC BAA-34</strain>
    </source>
</reference>
<dbReference type="Proteomes" id="UP000190102">
    <property type="component" value="Unassembled WGS sequence"/>
</dbReference>
<dbReference type="EMBL" id="FUWR01000007">
    <property type="protein sequence ID" value="SJZ76834.1"/>
    <property type="molecule type" value="Genomic_DNA"/>
</dbReference>
<keyword evidence="3" id="KW-1185">Reference proteome</keyword>
<keyword evidence="1" id="KW-0472">Membrane</keyword>
<sequence length="165" mass="19638">MPDIHPAIYTLLGTAIGGLIGYLNAVKVSDRKEMQKAAIDFHEAFLDALMSLDQRYYCRENPDPDENRIGKVYYILNRTFPQQIKAMLRFRLYLPADKREKFDEAWKEYCRYDVDGEPEYPFLEKYFENRWEGRDTREYALENISRLLNFVETVHKSPFETEMNG</sequence>
<evidence type="ECO:0000313" key="2">
    <source>
        <dbReference type="EMBL" id="SJZ76834.1"/>
    </source>
</evidence>
<gene>
    <name evidence="2" type="ORF">SAMN02745119_01567</name>
</gene>
<accession>A0A1T4NC92</accession>
<keyword evidence="1" id="KW-0812">Transmembrane</keyword>
<evidence type="ECO:0000313" key="3">
    <source>
        <dbReference type="Proteomes" id="UP000190102"/>
    </source>
</evidence>
<dbReference type="AlphaFoldDB" id="A0A1T4NC92"/>
<dbReference type="STRING" id="115783.SAMN02745119_01567"/>
<dbReference type="RefSeq" id="WP_078789872.1">
    <property type="nucleotide sequence ID" value="NZ_FUWR01000007.1"/>
</dbReference>
<protein>
    <submittedName>
        <fullName evidence="2">Uncharacterized protein</fullName>
    </submittedName>
</protein>